<proteinExistence type="predicted"/>
<reference evidence="3" key="2">
    <citation type="submission" date="2023-06" db="EMBL/GenBank/DDBJ databases">
        <authorList>
            <person name="Ma L."/>
            <person name="Liu K.-W."/>
            <person name="Li Z."/>
            <person name="Hsiao Y.-Y."/>
            <person name="Qi Y."/>
            <person name="Fu T."/>
            <person name="Tang G."/>
            <person name="Zhang D."/>
            <person name="Sun W.-H."/>
            <person name="Liu D.-K."/>
            <person name="Li Y."/>
            <person name="Chen G.-Z."/>
            <person name="Liu X.-D."/>
            <person name="Liao X.-Y."/>
            <person name="Jiang Y.-T."/>
            <person name="Yu X."/>
            <person name="Hao Y."/>
            <person name="Huang J."/>
            <person name="Zhao X.-W."/>
            <person name="Ke S."/>
            <person name="Chen Y.-Y."/>
            <person name="Wu W.-L."/>
            <person name="Hsu J.-L."/>
            <person name="Lin Y.-F."/>
            <person name="Huang M.-D."/>
            <person name="Li C.-Y."/>
            <person name="Huang L."/>
            <person name="Wang Z.-W."/>
            <person name="Zhao X."/>
            <person name="Zhong W.-Y."/>
            <person name="Peng D.-H."/>
            <person name="Ahmad S."/>
            <person name="Lan S."/>
            <person name="Zhang J.-S."/>
            <person name="Tsai W.-C."/>
            <person name="Van De Peer Y."/>
            <person name="Liu Z.-J."/>
        </authorList>
    </citation>
    <scope>NUCLEOTIDE SEQUENCE</scope>
    <source>
        <strain evidence="3">CP</strain>
        <tissue evidence="3">Leaves</tissue>
    </source>
</reference>
<evidence type="ECO:0000313" key="4">
    <source>
        <dbReference type="Proteomes" id="UP001180020"/>
    </source>
</evidence>
<protein>
    <submittedName>
        <fullName evidence="3">Uncharacterized protein</fullName>
    </submittedName>
</protein>
<feature type="compositionally biased region" description="Polar residues" evidence="2">
    <location>
        <begin position="21"/>
        <end position="31"/>
    </location>
</feature>
<comment type="caution">
    <text evidence="3">The sequence shown here is derived from an EMBL/GenBank/DDBJ whole genome shotgun (WGS) entry which is preliminary data.</text>
</comment>
<keyword evidence="4" id="KW-1185">Reference proteome</keyword>
<name>A0AAV9F3W1_ACOCL</name>
<dbReference type="EMBL" id="JAUJYO010000004">
    <property type="protein sequence ID" value="KAK1318968.1"/>
    <property type="molecule type" value="Genomic_DNA"/>
</dbReference>
<organism evidence="3 4">
    <name type="scientific">Acorus calamus</name>
    <name type="common">Sweet flag</name>
    <dbReference type="NCBI Taxonomy" id="4465"/>
    <lineage>
        <taxon>Eukaryota</taxon>
        <taxon>Viridiplantae</taxon>
        <taxon>Streptophyta</taxon>
        <taxon>Embryophyta</taxon>
        <taxon>Tracheophyta</taxon>
        <taxon>Spermatophyta</taxon>
        <taxon>Magnoliopsida</taxon>
        <taxon>Liliopsida</taxon>
        <taxon>Acoraceae</taxon>
        <taxon>Acorus</taxon>
    </lineage>
</organism>
<feature type="coiled-coil region" evidence="1">
    <location>
        <begin position="95"/>
        <end position="161"/>
    </location>
</feature>
<gene>
    <name evidence="3" type="ORF">QJS10_CPB04g01546</name>
</gene>
<sequence length="240" mass="27063">MEERSQNTLGSHKGQWPASLDPTQKFSSINLPNPRPTVRARALGKNPKPGPGQGPKRASNDINGCIFFEWQNKSIESMNRMLESNEEISSMMARFEAMEKRLTEVEAIKERLTEVEVRLAILEHRNEKHRTQQISPMLARLGALEERLTEVEEHLAIERKRNLNRGEVGRGGWPGTRAVDGWSSGLQPIWGSRVKDERREGIQRGATNGRCGRDVGRPITGPSHLTVDVNRTRTSNVMDP</sequence>
<dbReference type="AlphaFoldDB" id="A0AAV9F3W1"/>
<evidence type="ECO:0000256" key="1">
    <source>
        <dbReference type="SAM" id="Coils"/>
    </source>
</evidence>
<evidence type="ECO:0000256" key="2">
    <source>
        <dbReference type="SAM" id="MobiDB-lite"/>
    </source>
</evidence>
<feature type="compositionally biased region" description="Polar residues" evidence="2">
    <location>
        <begin position="1"/>
        <end position="10"/>
    </location>
</feature>
<feature type="region of interest" description="Disordered" evidence="2">
    <location>
        <begin position="205"/>
        <end position="240"/>
    </location>
</feature>
<evidence type="ECO:0000313" key="3">
    <source>
        <dbReference type="EMBL" id="KAK1318968.1"/>
    </source>
</evidence>
<dbReference type="Proteomes" id="UP001180020">
    <property type="component" value="Unassembled WGS sequence"/>
</dbReference>
<reference evidence="3" key="1">
    <citation type="journal article" date="2023" name="Nat. Commun.">
        <title>Diploid and tetraploid genomes of Acorus and the evolution of monocots.</title>
        <authorList>
            <person name="Ma L."/>
            <person name="Liu K.W."/>
            <person name="Li Z."/>
            <person name="Hsiao Y.Y."/>
            <person name="Qi Y."/>
            <person name="Fu T."/>
            <person name="Tang G.D."/>
            <person name="Zhang D."/>
            <person name="Sun W.H."/>
            <person name="Liu D.K."/>
            <person name="Li Y."/>
            <person name="Chen G.Z."/>
            <person name="Liu X.D."/>
            <person name="Liao X.Y."/>
            <person name="Jiang Y.T."/>
            <person name="Yu X."/>
            <person name="Hao Y."/>
            <person name="Huang J."/>
            <person name="Zhao X.W."/>
            <person name="Ke S."/>
            <person name="Chen Y.Y."/>
            <person name="Wu W.L."/>
            <person name="Hsu J.L."/>
            <person name="Lin Y.F."/>
            <person name="Huang M.D."/>
            <person name="Li C.Y."/>
            <person name="Huang L."/>
            <person name="Wang Z.W."/>
            <person name="Zhao X."/>
            <person name="Zhong W.Y."/>
            <person name="Peng D.H."/>
            <person name="Ahmad S."/>
            <person name="Lan S."/>
            <person name="Zhang J.S."/>
            <person name="Tsai W.C."/>
            <person name="Van de Peer Y."/>
            <person name="Liu Z.J."/>
        </authorList>
    </citation>
    <scope>NUCLEOTIDE SEQUENCE</scope>
    <source>
        <strain evidence="3">CP</strain>
    </source>
</reference>
<keyword evidence="1" id="KW-0175">Coiled coil</keyword>
<accession>A0AAV9F3W1</accession>
<feature type="region of interest" description="Disordered" evidence="2">
    <location>
        <begin position="1"/>
        <end position="60"/>
    </location>
</feature>